<reference evidence="7 8" key="1">
    <citation type="journal article" date="2018" name="Nat. Biotechnol.">
        <title>A standardized bacterial taxonomy based on genome phylogeny substantially revises the tree of life.</title>
        <authorList>
            <person name="Parks D.H."/>
            <person name="Chuvochina M."/>
            <person name="Waite D.W."/>
            <person name="Rinke C."/>
            <person name="Skarshewski A."/>
            <person name="Chaumeil P.A."/>
            <person name="Hugenholtz P."/>
        </authorList>
    </citation>
    <scope>NUCLEOTIDE SEQUENCE [LARGE SCALE GENOMIC DNA]</scope>
    <source>
        <strain evidence="7">UBA9359</strain>
    </source>
</reference>
<evidence type="ECO:0000256" key="6">
    <source>
        <dbReference type="SAM" id="Phobius"/>
    </source>
</evidence>
<protein>
    <submittedName>
        <fullName evidence="7">AI-2E family transporter</fullName>
    </submittedName>
</protein>
<evidence type="ECO:0000256" key="2">
    <source>
        <dbReference type="ARBA" id="ARBA00009773"/>
    </source>
</evidence>
<dbReference type="RefSeq" id="WP_013073223.1">
    <property type="nucleotide sequence ID" value="NZ_CAJXAW010000018.1"/>
</dbReference>
<feature type="transmembrane region" description="Helical" evidence="6">
    <location>
        <begin position="7"/>
        <end position="26"/>
    </location>
</feature>
<proteinExistence type="inferred from homology"/>
<feature type="transmembrane region" description="Helical" evidence="6">
    <location>
        <begin position="293"/>
        <end position="325"/>
    </location>
</feature>
<evidence type="ECO:0000313" key="7">
    <source>
        <dbReference type="EMBL" id="HCV81765.1"/>
    </source>
</evidence>
<dbReference type="Pfam" id="PF01594">
    <property type="entry name" value="AI-2E_transport"/>
    <property type="match status" value="1"/>
</dbReference>
<comment type="subcellular location">
    <subcellularLocation>
        <location evidence="1">Membrane</location>
        <topology evidence="1">Multi-pass membrane protein</topology>
    </subcellularLocation>
</comment>
<feature type="transmembrane region" description="Helical" evidence="6">
    <location>
        <begin position="62"/>
        <end position="86"/>
    </location>
</feature>
<evidence type="ECO:0000256" key="3">
    <source>
        <dbReference type="ARBA" id="ARBA00022692"/>
    </source>
</evidence>
<keyword evidence="3 6" id="KW-0812">Transmembrane</keyword>
<sequence>MNKLRPALVRQIFVLLLILFLGILIFRELVPYLTGILGAITLYVLMASWMEKLLKKGWKPSVAAGVLMFGSFIGILIPVSGIIIMLTSKIGKAVNNSEMVVSAIKKQLQHLEEYVGYDITGAIDTSAISGWVSEKLQNLAGGTFNVFVAVGLMYFMLYFMLINREKMKTALIDYIPLGKANLSTIAKESNLLVKSNALGIPLVAFVQGLIALIGYLVLGVPDPFFWFGITAIGSMIPFIGTAIGIAPTTILLFADGQNWQGVALLIYGIVVVGSTDNLIRIMVLDRLAKVHTLITLVGVIVGVQIFGFIGLIFGPLLVSLFLLILKIYKKEYGNENDRL</sequence>
<feature type="transmembrane region" description="Helical" evidence="6">
    <location>
        <begin position="261"/>
        <end position="281"/>
    </location>
</feature>
<feature type="transmembrane region" description="Helical" evidence="6">
    <location>
        <begin position="224"/>
        <end position="254"/>
    </location>
</feature>
<feature type="transmembrane region" description="Helical" evidence="6">
    <location>
        <begin position="139"/>
        <end position="161"/>
    </location>
</feature>
<evidence type="ECO:0000256" key="5">
    <source>
        <dbReference type="ARBA" id="ARBA00023136"/>
    </source>
</evidence>
<name>A0A3D5J0X0_9FLAO</name>
<dbReference type="OMA" id="WILLPFY"/>
<keyword evidence="5 6" id="KW-0472">Membrane</keyword>
<dbReference type="EMBL" id="DPMF01000277">
    <property type="protein sequence ID" value="HCV81765.1"/>
    <property type="molecule type" value="Genomic_DNA"/>
</dbReference>
<keyword evidence="4 6" id="KW-1133">Transmembrane helix</keyword>
<dbReference type="InterPro" id="IPR002549">
    <property type="entry name" value="AI-2E-like"/>
</dbReference>
<organism evidence="7 8">
    <name type="scientific">Zunongwangia profunda</name>
    <dbReference type="NCBI Taxonomy" id="398743"/>
    <lineage>
        <taxon>Bacteria</taxon>
        <taxon>Pseudomonadati</taxon>
        <taxon>Bacteroidota</taxon>
        <taxon>Flavobacteriia</taxon>
        <taxon>Flavobacteriales</taxon>
        <taxon>Flavobacteriaceae</taxon>
        <taxon>Zunongwangia</taxon>
    </lineage>
</organism>
<evidence type="ECO:0000313" key="8">
    <source>
        <dbReference type="Proteomes" id="UP000264330"/>
    </source>
</evidence>
<comment type="similarity">
    <text evidence="2">Belongs to the autoinducer-2 exporter (AI-2E) (TC 2.A.86) family.</text>
</comment>
<feature type="transmembrane region" description="Helical" evidence="6">
    <location>
        <begin position="32"/>
        <end position="50"/>
    </location>
</feature>
<evidence type="ECO:0000256" key="4">
    <source>
        <dbReference type="ARBA" id="ARBA00022989"/>
    </source>
</evidence>
<dbReference type="Proteomes" id="UP000264330">
    <property type="component" value="Unassembled WGS sequence"/>
</dbReference>
<accession>A0A3D5J0X0</accession>
<dbReference type="AlphaFoldDB" id="A0A3D5J0X0"/>
<feature type="transmembrane region" description="Helical" evidence="6">
    <location>
        <begin position="197"/>
        <end position="218"/>
    </location>
</feature>
<dbReference type="GO" id="GO:0016020">
    <property type="term" value="C:membrane"/>
    <property type="evidence" value="ECO:0007669"/>
    <property type="project" value="UniProtKB-SubCell"/>
</dbReference>
<gene>
    <name evidence="7" type="ORF">DGQ38_12030</name>
</gene>
<dbReference type="PANTHER" id="PTHR21716:SF4">
    <property type="entry name" value="TRANSMEMBRANE PROTEIN 245"/>
    <property type="match status" value="1"/>
</dbReference>
<dbReference type="PANTHER" id="PTHR21716">
    <property type="entry name" value="TRANSMEMBRANE PROTEIN"/>
    <property type="match status" value="1"/>
</dbReference>
<comment type="caution">
    <text evidence="7">The sequence shown here is derived from an EMBL/GenBank/DDBJ whole genome shotgun (WGS) entry which is preliminary data.</text>
</comment>
<evidence type="ECO:0000256" key="1">
    <source>
        <dbReference type="ARBA" id="ARBA00004141"/>
    </source>
</evidence>